<dbReference type="EMBL" id="AXUN02000198">
    <property type="protein sequence ID" value="ETA79917.1"/>
    <property type="molecule type" value="Genomic_DNA"/>
</dbReference>
<reference evidence="2 3" key="1">
    <citation type="journal article" date="2014" name="Genome Announc.">
        <title>Genome Sequence of Youngiibacter fragilis, the Type Strain of the Genus Youngiibacter.</title>
        <authorList>
            <person name="Wawrik C.B."/>
            <person name="Callaghan A.V."/>
            <person name="Stamps B.W."/>
            <person name="Wawrik B."/>
        </authorList>
    </citation>
    <scope>NUCLEOTIDE SEQUENCE [LARGE SCALE GENOMIC DNA]</scope>
    <source>
        <strain evidence="2 3">232.1</strain>
    </source>
</reference>
<keyword evidence="3" id="KW-1185">Reference proteome</keyword>
<proteinExistence type="predicted"/>
<dbReference type="PATRIC" id="fig|994573.3.peg.2918"/>
<dbReference type="Proteomes" id="UP000017747">
    <property type="component" value="Unassembled WGS sequence"/>
</dbReference>
<evidence type="ECO:0000259" key="1">
    <source>
        <dbReference type="Pfam" id="PF02368"/>
    </source>
</evidence>
<evidence type="ECO:0000313" key="3">
    <source>
        <dbReference type="Proteomes" id="UP000017747"/>
    </source>
</evidence>
<comment type="caution">
    <text evidence="2">The sequence shown here is derived from an EMBL/GenBank/DDBJ whole genome shotgun (WGS) entry which is preliminary data.</text>
</comment>
<dbReference type="Pfam" id="PF02368">
    <property type="entry name" value="Big_2"/>
    <property type="match status" value="1"/>
</dbReference>
<evidence type="ECO:0000313" key="2">
    <source>
        <dbReference type="EMBL" id="ETA79917.1"/>
    </source>
</evidence>
<feature type="domain" description="BIG2" evidence="1">
    <location>
        <begin position="38"/>
        <end position="88"/>
    </location>
</feature>
<name>V7I4J2_9CLOT</name>
<gene>
    <name evidence="2" type="ORF">T472_0215470</name>
</gene>
<dbReference type="InterPro" id="IPR008964">
    <property type="entry name" value="Invasin/intimin_cell_adhesion"/>
</dbReference>
<protein>
    <recommendedName>
        <fullName evidence="1">BIG2 domain-containing protein</fullName>
    </recommendedName>
</protein>
<sequence>MIVTGSSIIQPTSLTLLPSAITEIHPTDLYPTVLTIDSVTPADADLTDIYWISTDPSVATVVKTGLLTADVAAKSNGYAAIQVFRNDGLFLGSCPVTVTTDETLTDPVYIQATDFNGVPLDQFPDKDSIYITCYNLDTHPGPYAIRVSEKSSDPILGMNLIDGVKDLVISEGQSTYMFRLIDYVDFEPTTNFSKSNFVSMSLSDNFPTGDYEDGTAQTLTDNFKVTSPVPTGDIDVDIRQLDQFDKASAYLHPSIIGMNVILGREIKDQTVLETTYEDYLNPAWYEGAPSTIPKYTDEAKLIGQVADVDLDGDYEVHWNPPKEPLNIGGYVLLI</sequence>
<dbReference type="AlphaFoldDB" id="V7I4J2"/>
<dbReference type="SUPFAM" id="SSF49373">
    <property type="entry name" value="Invasin/intimin cell-adhesion fragments"/>
    <property type="match status" value="1"/>
</dbReference>
<dbReference type="InterPro" id="IPR003343">
    <property type="entry name" value="Big_2"/>
</dbReference>
<accession>V7I4J2</accession>
<dbReference type="Gene3D" id="2.60.40.1080">
    <property type="match status" value="1"/>
</dbReference>
<organism evidence="2 3">
    <name type="scientific">Youngiibacter fragilis 232.1</name>
    <dbReference type="NCBI Taxonomy" id="994573"/>
    <lineage>
        <taxon>Bacteria</taxon>
        <taxon>Bacillati</taxon>
        <taxon>Bacillota</taxon>
        <taxon>Clostridia</taxon>
        <taxon>Eubacteriales</taxon>
        <taxon>Clostridiaceae</taxon>
        <taxon>Youngiibacter</taxon>
    </lineage>
</organism>